<accession>A0ABQ6B7A9</accession>
<protein>
    <submittedName>
        <fullName evidence="1">Uncharacterized protein</fullName>
    </submittedName>
</protein>
<reference evidence="2" key="1">
    <citation type="journal article" date="2019" name="Int. J. Syst. Evol. Microbiol.">
        <title>The Global Catalogue of Microorganisms (GCM) 10K type strain sequencing project: providing services to taxonomists for standard genome sequencing and annotation.</title>
        <authorList>
            <consortium name="The Broad Institute Genomics Platform"/>
            <consortium name="The Broad Institute Genome Sequencing Center for Infectious Disease"/>
            <person name="Wu L."/>
            <person name="Ma J."/>
        </authorList>
    </citation>
    <scope>NUCLEOTIDE SEQUENCE [LARGE SCALE GENOMIC DNA]</scope>
    <source>
        <strain evidence="2">NBRC 102520</strain>
    </source>
</reference>
<dbReference type="Proteomes" id="UP001156905">
    <property type="component" value="Unassembled WGS sequence"/>
</dbReference>
<evidence type="ECO:0000313" key="2">
    <source>
        <dbReference type="Proteomes" id="UP001156905"/>
    </source>
</evidence>
<comment type="caution">
    <text evidence="1">The sequence shown here is derived from an EMBL/GenBank/DDBJ whole genome shotgun (WGS) entry which is preliminary data.</text>
</comment>
<evidence type="ECO:0000313" key="1">
    <source>
        <dbReference type="EMBL" id="GLR89711.1"/>
    </source>
</evidence>
<name>A0ABQ6B7A9_9BRAD</name>
<gene>
    <name evidence="1" type="ORF">GCM10007857_64250</name>
</gene>
<proteinExistence type="predicted"/>
<organism evidence="1 2">
    <name type="scientific">Bradyrhizobium iriomotense</name>
    <dbReference type="NCBI Taxonomy" id="441950"/>
    <lineage>
        <taxon>Bacteria</taxon>
        <taxon>Pseudomonadati</taxon>
        <taxon>Pseudomonadota</taxon>
        <taxon>Alphaproteobacteria</taxon>
        <taxon>Hyphomicrobiales</taxon>
        <taxon>Nitrobacteraceae</taxon>
        <taxon>Bradyrhizobium</taxon>
    </lineage>
</organism>
<dbReference type="EMBL" id="BSOW01000028">
    <property type="protein sequence ID" value="GLR89711.1"/>
    <property type="molecule type" value="Genomic_DNA"/>
</dbReference>
<sequence>MDLTNEIHFNPVLFYNVNLDPDPLLRLERRALVEWLAAAYDQIDLSVGSGHIISAERTSDQSENPGS</sequence>
<keyword evidence="2" id="KW-1185">Reference proteome</keyword>